<dbReference type="EMBL" id="ASSP01000010">
    <property type="protein sequence ID" value="EOS13077.1"/>
    <property type="molecule type" value="Genomic_DNA"/>
</dbReference>
<comment type="caution">
    <text evidence="1">The sequence shown here is derived from an EMBL/GenBank/DDBJ whole genome shotgun (WGS) entry which is preliminary data.</text>
</comment>
<gene>
    <name evidence="1" type="ORF">C802_01822</name>
</gene>
<dbReference type="HOGENOM" id="CLU_3395097_0_0_10"/>
<name>R9I8W5_9BACT</name>
<evidence type="ECO:0000313" key="1">
    <source>
        <dbReference type="EMBL" id="EOS13077.1"/>
    </source>
</evidence>
<reference evidence="1 2" key="1">
    <citation type="submission" date="2013-04" db="EMBL/GenBank/DDBJ databases">
        <title>The Genome Sequence of Bacteroides massiliensis dnLKV3.</title>
        <authorList>
            <consortium name="The Broad Institute Genomics Platform"/>
            <consortium name="The Broad Institute Genome Sequencing Center for Infectious Disease"/>
            <person name="Earl A."/>
            <person name="Xavier R."/>
            <person name="Kuhn K."/>
            <person name="Stappenbeck T."/>
            <person name="Walker B."/>
            <person name="Young S."/>
            <person name="Zeng Q."/>
            <person name="Gargeya S."/>
            <person name="Fitzgerald M."/>
            <person name="Haas B."/>
            <person name="Abouelleil A."/>
            <person name="Allen A.W."/>
            <person name="Alvarado L."/>
            <person name="Arachchi H.M."/>
            <person name="Berlin A.M."/>
            <person name="Chapman S.B."/>
            <person name="Gainer-Dewar J."/>
            <person name="Goldberg J."/>
            <person name="Griggs A."/>
            <person name="Gujja S."/>
            <person name="Hansen M."/>
            <person name="Howarth C."/>
            <person name="Imamovic A."/>
            <person name="Ireland A."/>
            <person name="Larimer J."/>
            <person name="McCowan C."/>
            <person name="Murphy C."/>
            <person name="Pearson M."/>
            <person name="Poon T.W."/>
            <person name="Priest M."/>
            <person name="Roberts A."/>
            <person name="Saif S."/>
            <person name="Shea T."/>
            <person name="Sisk P."/>
            <person name="Sykes S."/>
            <person name="Wortman J."/>
            <person name="Nusbaum C."/>
            <person name="Birren B."/>
        </authorList>
    </citation>
    <scope>NUCLEOTIDE SEQUENCE [LARGE SCALE GENOMIC DNA]</scope>
    <source>
        <strain evidence="2">dnLKV3</strain>
    </source>
</reference>
<dbReference type="AlphaFoldDB" id="R9I8W5"/>
<proteinExistence type="predicted"/>
<dbReference type="STRING" id="1235788.C802_01822"/>
<evidence type="ECO:0000313" key="2">
    <source>
        <dbReference type="Proteomes" id="UP000014200"/>
    </source>
</evidence>
<protein>
    <submittedName>
        <fullName evidence="1">Uncharacterized protein</fullName>
    </submittedName>
</protein>
<accession>R9I8W5</accession>
<dbReference type="Proteomes" id="UP000014200">
    <property type="component" value="Unassembled WGS sequence"/>
</dbReference>
<sequence>MIRTFGKVCKVSFMLYLHVTAVPAVAWSEGK</sequence>
<organism evidence="1 2">
    <name type="scientific">Phocaeicola sartorii</name>
    <dbReference type="NCBI Taxonomy" id="671267"/>
    <lineage>
        <taxon>Bacteria</taxon>
        <taxon>Pseudomonadati</taxon>
        <taxon>Bacteroidota</taxon>
        <taxon>Bacteroidia</taxon>
        <taxon>Bacteroidales</taxon>
        <taxon>Bacteroidaceae</taxon>
        <taxon>Phocaeicola</taxon>
    </lineage>
</organism>
<keyword evidence="2" id="KW-1185">Reference proteome</keyword>